<dbReference type="AlphaFoldDB" id="A0A8J3ED51"/>
<dbReference type="SUPFAM" id="SSF46955">
    <property type="entry name" value="Putative DNA-binding domain"/>
    <property type="match status" value="1"/>
</dbReference>
<evidence type="ECO:0000313" key="6">
    <source>
        <dbReference type="EMBL" id="GGG52404.1"/>
    </source>
</evidence>
<dbReference type="Pfam" id="PF00376">
    <property type="entry name" value="MerR"/>
    <property type="match status" value="1"/>
</dbReference>
<dbReference type="PRINTS" id="PR00040">
    <property type="entry name" value="HTHMERR"/>
</dbReference>
<dbReference type="Gene3D" id="1.10.1660.10">
    <property type="match status" value="1"/>
</dbReference>
<protein>
    <recommendedName>
        <fullName evidence="5">HTH merR-type domain-containing protein</fullName>
    </recommendedName>
</protein>
<gene>
    <name evidence="6" type="ORF">GCM10010964_44460</name>
</gene>
<comment type="caution">
    <text evidence="6">The sequence shown here is derived from an EMBL/GenBank/DDBJ whole genome shotgun (WGS) entry which is preliminary data.</text>
</comment>
<dbReference type="Proteomes" id="UP000597507">
    <property type="component" value="Unassembled WGS sequence"/>
</dbReference>
<keyword evidence="7" id="KW-1185">Reference proteome</keyword>
<keyword evidence="2" id="KW-0238">DNA-binding</keyword>
<evidence type="ECO:0000256" key="3">
    <source>
        <dbReference type="ARBA" id="ARBA00023163"/>
    </source>
</evidence>
<keyword evidence="3" id="KW-0804">Transcription</keyword>
<dbReference type="PROSITE" id="PS50937">
    <property type="entry name" value="HTH_MERR_2"/>
    <property type="match status" value="1"/>
</dbReference>
<dbReference type="InterPro" id="IPR015358">
    <property type="entry name" value="Tscrpt_reg_MerR_DNA-bd"/>
</dbReference>
<feature type="compositionally biased region" description="Basic residues" evidence="4">
    <location>
        <begin position="184"/>
        <end position="194"/>
    </location>
</feature>
<dbReference type="SMART" id="SM00422">
    <property type="entry name" value="HTH_MERR"/>
    <property type="match status" value="1"/>
</dbReference>
<dbReference type="PANTHER" id="PTHR30204:SF92">
    <property type="entry name" value="HTH-TYPE TRANSCRIPTIONAL REGULATOR ZNTR"/>
    <property type="match status" value="1"/>
</dbReference>
<evidence type="ECO:0000256" key="2">
    <source>
        <dbReference type="ARBA" id="ARBA00023125"/>
    </source>
</evidence>
<dbReference type="Pfam" id="PF09278">
    <property type="entry name" value="MerR-DNA-bind"/>
    <property type="match status" value="1"/>
</dbReference>
<keyword evidence="1" id="KW-0805">Transcription regulation</keyword>
<dbReference type="PANTHER" id="PTHR30204">
    <property type="entry name" value="REDOX-CYCLING DRUG-SENSING TRANSCRIPTIONAL ACTIVATOR SOXR"/>
    <property type="match status" value="1"/>
</dbReference>
<evidence type="ECO:0000256" key="1">
    <source>
        <dbReference type="ARBA" id="ARBA00023015"/>
    </source>
</evidence>
<name>A0A8J3ED51_9PROT</name>
<feature type="domain" description="HTH merR-type" evidence="5">
    <location>
        <begin position="5"/>
        <end position="75"/>
    </location>
</feature>
<feature type="compositionally biased region" description="Low complexity" evidence="4">
    <location>
        <begin position="145"/>
        <end position="170"/>
    </location>
</feature>
<dbReference type="InterPro" id="IPR000551">
    <property type="entry name" value="MerR-type_HTH_dom"/>
</dbReference>
<proteinExistence type="predicted"/>
<dbReference type="EMBL" id="BMKS01000029">
    <property type="protein sequence ID" value="GGG52404.1"/>
    <property type="molecule type" value="Genomic_DNA"/>
</dbReference>
<evidence type="ECO:0000256" key="4">
    <source>
        <dbReference type="SAM" id="MobiDB-lite"/>
    </source>
</evidence>
<dbReference type="InterPro" id="IPR009061">
    <property type="entry name" value="DNA-bd_dom_put_sf"/>
</dbReference>
<evidence type="ECO:0000259" key="5">
    <source>
        <dbReference type="PROSITE" id="PS50937"/>
    </source>
</evidence>
<accession>A0A8J3ED51</accession>
<dbReference type="GO" id="GO:0003700">
    <property type="term" value="F:DNA-binding transcription factor activity"/>
    <property type="evidence" value="ECO:0007669"/>
    <property type="project" value="InterPro"/>
</dbReference>
<sequence>MAEDRLTIGELARATGTKAETIRYYERIGLLPLPPRTGAGSYRTYTPAHARRLAFARRARALGFTIEQVRALLGLAGRRESDCGEVDAIAREHLAEVERKLADLAALRDELRGLIGACGRGGTTIAECRIVEALLPPPFGDRSEGSAGTARTAAAPARPSARSSRESPAADAGPSSGIRSIKSPGRHVRRGAAP</sequence>
<reference evidence="6 7" key="1">
    <citation type="journal article" date="2014" name="Int. J. Syst. Evol. Microbiol.">
        <title>Complete genome sequence of Corynebacterium casei LMG S-19264T (=DSM 44701T), isolated from a smear-ripened cheese.</title>
        <authorList>
            <consortium name="US DOE Joint Genome Institute (JGI-PGF)"/>
            <person name="Walter F."/>
            <person name="Albersmeier A."/>
            <person name="Kalinowski J."/>
            <person name="Ruckert C."/>
        </authorList>
    </citation>
    <scope>NUCLEOTIDE SEQUENCE [LARGE SCALE GENOMIC DNA]</scope>
    <source>
        <strain evidence="6 7">CGMCC 1.16330</strain>
    </source>
</reference>
<organism evidence="6 7">
    <name type="scientific">Caldovatus sediminis</name>
    <dbReference type="NCBI Taxonomy" id="2041189"/>
    <lineage>
        <taxon>Bacteria</taxon>
        <taxon>Pseudomonadati</taxon>
        <taxon>Pseudomonadota</taxon>
        <taxon>Alphaproteobacteria</taxon>
        <taxon>Acetobacterales</taxon>
        <taxon>Roseomonadaceae</taxon>
        <taxon>Caldovatus</taxon>
    </lineage>
</organism>
<feature type="region of interest" description="Disordered" evidence="4">
    <location>
        <begin position="139"/>
        <end position="194"/>
    </location>
</feature>
<dbReference type="GO" id="GO:0003677">
    <property type="term" value="F:DNA binding"/>
    <property type="evidence" value="ECO:0007669"/>
    <property type="project" value="UniProtKB-KW"/>
</dbReference>
<dbReference type="InterPro" id="IPR047057">
    <property type="entry name" value="MerR_fam"/>
</dbReference>
<dbReference type="CDD" id="cd04785">
    <property type="entry name" value="HTH_CadR-PbrR-like"/>
    <property type="match status" value="1"/>
</dbReference>
<evidence type="ECO:0000313" key="7">
    <source>
        <dbReference type="Proteomes" id="UP000597507"/>
    </source>
</evidence>